<evidence type="ECO:0000313" key="2">
    <source>
        <dbReference type="EMBL" id="QJB18679.1"/>
    </source>
</evidence>
<reference evidence="2" key="1">
    <citation type="submission" date="2020-04" db="EMBL/GenBank/DDBJ databases">
        <title>Genomes of microviruses in a sewage oxidation pond.</title>
        <authorList>
            <person name="Schreck J."/>
            <person name="Kraberger S."/>
            <person name="Scotch M."/>
            <person name="Halden R.U."/>
            <person name="Varsani A."/>
        </authorList>
    </citation>
    <scope>NUCLEOTIDE SEQUENCE</scope>
    <source>
        <strain evidence="2">6433_282</strain>
    </source>
</reference>
<protein>
    <submittedName>
        <fullName evidence="2">Capsid protein</fullName>
    </submittedName>
</protein>
<organism evidence="2">
    <name type="scientific">Genomoviridae sp</name>
    <dbReference type="NCBI Taxonomy" id="2202565"/>
    <lineage>
        <taxon>Viruses</taxon>
        <taxon>Monodnaviria</taxon>
        <taxon>Shotokuvirae</taxon>
        <taxon>Cressdnaviricota</taxon>
        <taxon>Repensiviricetes</taxon>
        <taxon>Geplafuvirales</taxon>
        <taxon>Genomoviridae</taxon>
    </lineage>
</organism>
<name>A0A858NE90_9VIRU</name>
<proteinExistence type="predicted"/>
<dbReference type="EMBL" id="MT309883">
    <property type="protein sequence ID" value="QJB18679.1"/>
    <property type="molecule type" value="Genomic_DNA"/>
</dbReference>
<sequence>MAYKKSGTRAARRPTRRTNRRRYPAKKNYSRRTTRTRRMSRPMSRKRILNLTSRKKRDTMPPVQTDYTGTITGVGGRTIGGDGRVTIIWCANERDRGDPSVDPSSEAVRASKTIFFRGVKEQVVLRTNTSVSWRWLRICFALKGINGLIPALRTGVETNNGWARAMVDLSSVAAGTVRNQLESLLFEGAGGTDWVSPFSAKVDNSRVTLLYRHMRLLNSGNNNGRFFKHNQWLPVNKNIMYNDDEIGPDTNDATRSVLSKPGIGDIFFVDFFECSSASSSDSLNFEPQATIYWHEK</sequence>
<feature type="region of interest" description="Disordered" evidence="1">
    <location>
        <begin position="1"/>
        <end position="45"/>
    </location>
</feature>
<evidence type="ECO:0000256" key="1">
    <source>
        <dbReference type="SAM" id="MobiDB-lite"/>
    </source>
</evidence>
<accession>A0A858NE90</accession>